<evidence type="ECO:0000313" key="2">
    <source>
        <dbReference type="EMBL" id="WOB07012.1"/>
    </source>
</evidence>
<organism evidence="2 3">
    <name type="scientific">Piscinibacter gummiphilus</name>
    <dbReference type="NCBI Taxonomy" id="946333"/>
    <lineage>
        <taxon>Bacteria</taxon>
        <taxon>Pseudomonadati</taxon>
        <taxon>Pseudomonadota</taxon>
        <taxon>Betaproteobacteria</taxon>
        <taxon>Burkholderiales</taxon>
        <taxon>Sphaerotilaceae</taxon>
        <taxon>Piscinibacter</taxon>
    </lineage>
</organism>
<dbReference type="RefSeq" id="WP_316699684.1">
    <property type="nucleotide sequence ID" value="NZ_CP136336.1"/>
</dbReference>
<feature type="region of interest" description="Disordered" evidence="1">
    <location>
        <begin position="1"/>
        <end position="63"/>
    </location>
</feature>
<dbReference type="EMBL" id="CP136336">
    <property type="protein sequence ID" value="WOB07012.1"/>
    <property type="molecule type" value="Genomic_DNA"/>
</dbReference>
<feature type="compositionally biased region" description="Low complexity" evidence="1">
    <location>
        <begin position="52"/>
        <end position="63"/>
    </location>
</feature>
<dbReference type="Proteomes" id="UP001303946">
    <property type="component" value="Chromosome"/>
</dbReference>
<reference evidence="2 3" key="1">
    <citation type="submission" date="2023-10" db="EMBL/GenBank/DDBJ databases">
        <title>Bacteria for the degradation of biodegradable plastic PBAT(Polybutylene adipate terephthalate).</title>
        <authorList>
            <person name="Weon H.-Y."/>
            <person name="Yeon J."/>
        </authorList>
    </citation>
    <scope>NUCLEOTIDE SEQUENCE [LARGE SCALE GENOMIC DNA]</scope>
    <source>
        <strain evidence="2 3">SBD 7-3</strain>
    </source>
</reference>
<protein>
    <submittedName>
        <fullName evidence="2">Uncharacterized protein</fullName>
    </submittedName>
</protein>
<evidence type="ECO:0000313" key="3">
    <source>
        <dbReference type="Proteomes" id="UP001303946"/>
    </source>
</evidence>
<name>A0ABZ0CPV8_9BURK</name>
<accession>A0ABZ0CPV8</accession>
<sequence length="63" mass="6762">MTLNSFSRHAGGANTPQPVPPGPFMPSVPMPPLQPLLETPPPEISEPPLPGHFPLLGHALQWH</sequence>
<proteinExistence type="predicted"/>
<keyword evidence="3" id="KW-1185">Reference proteome</keyword>
<gene>
    <name evidence="2" type="ORF">RXV79_19065</name>
</gene>
<feature type="compositionally biased region" description="Pro residues" evidence="1">
    <location>
        <begin position="17"/>
        <end position="51"/>
    </location>
</feature>
<evidence type="ECO:0000256" key="1">
    <source>
        <dbReference type="SAM" id="MobiDB-lite"/>
    </source>
</evidence>